<feature type="domain" description="NAD-dependent epimerase/dehydratase" evidence="11">
    <location>
        <begin position="108"/>
        <end position="367"/>
    </location>
</feature>
<keyword evidence="6" id="KW-0119">Carbohydrate metabolism</keyword>
<dbReference type="OrthoDB" id="9402762at2759"/>
<evidence type="ECO:0000256" key="1">
    <source>
        <dbReference type="ARBA" id="ARBA00000083"/>
    </source>
</evidence>
<dbReference type="PANTHER" id="PTHR43725">
    <property type="entry name" value="UDP-GLUCOSE 4-EPIMERASE"/>
    <property type="match status" value="1"/>
</dbReference>
<comment type="pathway">
    <text evidence="3">Carbohydrate metabolism; galactose metabolism.</text>
</comment>
<gene>
    <name evidence="12" type="ORF">F8M41_019092</name>
</gene>
<evidence type="ECO:0000256" key="2">
    <source>
        <dbReference type="ARBA" id="ARBA00001911"/>
    </source>
</evidence>
<proteinExistence type="inferred from homology"/>
<dbReference type="Gene3D" id="3.40.50.720">
    <property type="entry name" value="NAD(P)-binding Rossmann-like Domain"/>
    <property type="match status" value="1"/>
</dbReference>
<dbReference type="Proteomes" id="UP000439903">
    <property type="component" value="Unassembled WGS sequence"/>
</dbReference>
<dbReference type="Pfam" id="PF01370">
    <property type="entry name" value="Epimerase"/>
    <property type="match status" value="1"/>
</dbReference>
<organism evidence="12 13">
    <name type="scientific">Gigaspora margarita</name>
    <dbReference type="NCBI Taxonomy" id="4874"/>
    <lineage>
        <taxon>Eukaryota</taxon>
        <taxon>Fungi</taxon>
        <taxon>Fungi incertae sedis</taxon>
        <taxon>Mucoromycota</taxon>
        <taxon>Glomeromycotina</taxon>
        <taxon>Glomeromycetes</taxon>
        <taxon>Diversisporales</taxon>
        <taxon>Gigasporaceae</taxon>
        <taxon>Gigaspora</taxon>
    </lineage>
</organism>
<keyword evidence="13" id="KW-1185">Reference proteome</keyword>
<evidence type="ECO:0000256" key="8">
    <source>
        <dbReference type="ARBA" id="ARBA00037676"/>
    </source>
</evidence>
<dbReference type="AlphaFoldDB" id="A0A8H4AKL7"/>
<comment type="function">
    <text evidence="8">Mutarotase converts alpha-aldose to the beta-anomer. It is active on D-glucose, L-arabinose, D-xylose, D-galactose, maltose and lactose.</text>
</comment>
<comment type="catalytic activity">
    <reaction evidence="1">
        <text>UDP-alpha-D-glucose = UDP-alpha-D-galactose</text>
        <dbReference type="Rhea" id="RHEA:22168"/>
        <dbReference type="ChEBI" id="CHEBI:58885"/>
        <dbReference type="ChEBI" id="CHEBI:66914"/>
        <dbReference type="EC" id="5.1.3.2"/>
    </reaction>
</comment>
<sequence length="457" mass="51085">MHLIKTAVTTVTTNSHILSIHEDALVSRSTRSKPYFTQERQDTSTKMLNKIDNSQHQHHCQVMQNRQQNRRQTIENSINISTCESTEALMETLENKTIKKLNSHEGYVLVTGGAGYIGSHTVLELLICGYNVVVVDNLSNACEESLIRVQTLAGRPLKFYHANILDEQTLIPIFEKYNIWAVLHFAALKAVGESTKIPLDYYWNNVTGSLNLFRVMERFGVYNIVFSSSATVYGQPDIIPVNEKCSLGPVTNPYGKTKLFIEEAIRDMCVANNKWNAILLRYFNPTGAHPSGVIGENPRGIPNNLMPYVSQVVQGRFPFVKIFGGDYDTVDGTGVRDYIHVCDLATGHVAALRKLKTKPGCVAYNLGTGVGYSVLEIIKAMSRACGKEIPYQITKRRPGDIAVVTADARLANAELGWYPKYGLDQMCQDLWRWIDSNPLGYPESSNEAKQILQQMSA</sequence>
<evidence type="ECO:0000256" key="3">
    <source>
        <dbReference type="ARBA" id="ARBA00004947"/>
    </source>
</evidence>
<evidence type="ECO:0000256" key="7">
    <source>
        <dbReference type="ARBA" id="ARBA00023235"/>
    </source>
</evidence>
<dbReference type="PANTHER" id="PTHR43725:SF47">
    <property type="entry name" value="UDP-GLUCOSE 4-EPIMERASE"/>
    <property type="match status" value="1"/>
</dbReference>
<dbReference type="InterPro" id="IPR005886">
    <property type="entry name" value="UDP_G4E"/>
</dbReference>
<comment type="similarity">
    <text evidence="9">In the N-terminal section; belongs to the NAD(P)-dependent epimerase/dehydratase family.</text>
</comment>
<dbReference type="EMBL" id="WTPW01000485">
    <property type="protein sequence ID" value="KAF0506732.1"/>
    <property type="molecule type" value="Genomic_DNA"/>
</dbReference>
<dbReference type="GO" id="GO:0033499">
    <property type="term" value="P:galactose catabolic process via UDP-galactose, Leloir pathway"/>
    <property type="evidence" value="ECO:0007669"/>
    <property type="project" value="TreeGrafter"/>
</dbReference>
<keyword evidence="7" id="KW-0413">Isomerase</keyword>
<evidence type="ECO:0000256" key="10">
    <source>
        <dbReference type="ARBA" id="ARBA00038238"/>
    </source>
</evidence>
<dbReference type="GO" id="GO:0003978">
    <property type="term" value="F:UDP-glucose 4-epimerase activity"/>
    <property type="evidence" value="ECO:0007669"/>
    <property type="project" value="UniProtKB-EC"/>
</dbReference>
<comment type="cofactor">
    <cofactor evidence="2">
        <name>NAD(+)</name>
        <dbReference type="ChEBI" id="CHEBI:57540"/>
    </cofactor>
</comment>
<evidence type="ECO:0000313" key="12">
    <source>
        <dbReference type="EMBL" id="KAF0506732.1"/>
    </source>
</evidence>
<dbReference type="NCBIfam" id="NF007956">
    <property type="entry name" value="PRK10675.1"/>
    <property type="match status" value="1"/>
</dbReference>
<dbReference type="GO" id="GO:0005829">
    <property type="term" value="C:cytosol"/>
    <property type="evidence" value="ECO:0007669"/>
    <property type="project" value="TreeGrafter"/>
</dbReference>
<dbReference type="CDD" id="cd05247">
    <property type="entry name" value="UDP_G4E_1_SDR_e"/>
    <property type="match status" value="1"/>
</dbReference>
<keyword evidence="5" id="KW-0520">NAD</keyword>
<comment type="similarity">
    <text evidence="10">In the C-terminal section; belongs to the aldose epimerase family.</text>
</comment>
<dbReference type="NCBIfam" id="TIGR01179">
    <property type="entry name" value="galE"/>
    <property type="match status" value="1"/>
</dbReference>
<evidence type="ECO:0000256" key="6">
    <source>
        <dbReference type="ARBA" id="ARBA00023144"/>
    </source>
</evidence>
<keyword evidence="6" id="KW-0299">Galactose metabolism</keyword>
<evidence type="ECO:0000256" key="9">
    <source>
        <dbReference type="ARBA" id="ARBA00037955"/>
    </source>
</evidence>
<evidence type="ECO:0000313" key="13">
    <source>
        <dbReference type="Proteomes" id="UP000439903"/>
    </source>
</evidence>
<comment type="pathway">
    <text evidence="4">Carbohydrate metabolism; hexose metabolism.</text>
</comment>
<dbReference type="Gene3D" id="3.90.25.10">
    <property type="entry name" value="UDP-galactose 4-epimerase, domain 1"/>
    <property type="match status" value="1"/>
</dbReference>
<reference evidence="12 13" key="1">
    <citation type="journal article" date="2019" name="Environ. Microbiol.">
        <title>At the nexus of three kingdoms: the genome of the mycorrhizal fungus Gigaspora margarita provides insights into plant, endobacterial and fungal interactions.</title>
        <authorList>
            <person name="Venice F."/>
            <person name="Ghignone S."/>
            <person name="Salvioli di Fossalunga A."/>
            <person name="Amselem J."/>
            <person name="Novero M."/>
            <person name="Xianan X."/>
            <person name="Sedzielewska Toro K."/>
            <person name="Morin E."/>
            <person name="Lipzen A."/>
            <person name="Grigoriev I.V."/>
            <person name="Henrissat B."/>
            <person name="Martin F.M."/>
            <person name="Bonfante P."/>
        </authorList>
    </citation>
    <scope>NUCLEOTIDE SEQUENCE [LARGE SCALE GENOMIC DNA]</scope>
    <source>
        <strain evidence="12 13">BEG34</strain>
    </source>
</reference>
<dbReference type="InterPro" id="IPR001509">
    <property type="entry name" value="Epimerase_deHydtase"/>
</dbReference>
<protein>
    <submittedName>
        <fullName evidence="12">Udp-glucose 4-epimerase</fullName>
    </submittedName>
</protein>
<evidence type="ECO:0000259" key="11">
    <source>
        <dbReference type="Pfam" id="PF01370"/>
    </source>
</evidence>
<evidence type="ECO:0000256" key="4">
    <source>
        <dbReference type="ARBA" id="ARBA00005028"/>
    </source>
</evidence>
<evidence type="ECO:0000256" key="5">
    <source>
        <dbReference type="ARBA" id="ARBA00023027"/>
    </source>
</evidence>
<dbReference type="SUPFAM" id="SSF51735">
    <property type="entry name" value="NAD(P)-binding Rossmann-fold domains"/>
    <property type="match status" value="1"/>
</dbReference>
<accession>A0A8H4AKL7</accession>
<dbReference type="InterPro" id="IPR036291">
    <property type="entry name" value="NAD(P)-bd_dom_sf"/>
</dbReference>
<name>A0A8H4AKL7_GIGMA</name>
<comment type="caution">
    <text evidence="12">The sequence shown here is derived from an EMBL/GenBank/DDBJ whole genome shotgun (WGS) entry which is preliminary data.</text>
</comment>